<gene>
    <name evidence="2" type="ORF">BFL28_16275</name>
</gene>
<reference evidence="2 3" key="1">
    <citation type="submission" date="2016-08" db="EMBL/GenBank/DDBJ databases">
        <title>Draft genome of the agarase producing Sphingomonas sp. MCT13.</title>
        <authorList>
            <person name="D'Andrea M.M."/>
            <person name="Rossolini G.M."/>
            <person name="Thaller M.C."/>
        </authorList>
    </citation>
    <scope>NUCLEOTIDE SEQUENCE [LARGE SCALE GENOMIC DNA]</scope>
    <source>
        <strain evidence="2 3">MCT13</strain>
    </source>
</reference>
<dbReference type="EMBL" id="MDDS01000022">
    <property type="protein sequence ID" value="ODP37950.1"/>
    <property type="molecule type" value="Genomic_DNA"/>
</dbReference>
<evidence type="ECO:0000259" key="1">
    <source>
        <dbReference type="Pfam" id="PF09313"/>
    </source>
</evidence>
<evidence type="ECO:0000313" key="2">
    <source>
        <dbReference type="EMBL" id="ODP37950.1"/>
    </source>
</evidence>
<dbReference type="Proteomes" id="UP000094487">
    <property type="component" value="Unassembled WGS sequence"/>
</dbReference>
<proteinExistence type="predicted"/>
<dbReference type="InterPro" id="IPR015392">
    <property type="entry name" value="TehB/YeaR-like_dom"/>
</dbReference>
<name>A0A1E3LYS8_9SPHN</name>
<dbReference type="STRING" id="1888892.BFL28_16275"/>
<feature type="domain" description="TehB/YeaR-like" evidence="1">
    <location>
        <begin position="13"/>
        <end position="91"/>
    </location>
</feature>
<dbReference type="OrthoDB" id="7282222at2"/>
<keyword evidence="3" id="KW-1185">Reference proteome</keyword>
<protein>
    <submittedName>
        <fullName evidence="2">Tellurite resistance protein</fullName>
    </submittedName>
</protein>
<dbReference type="Pfam" id="PF09313">
    <property type="entry name" value="TehB-like"/>
    <property type="match status" value="1"/>
</dbReference>
<dbReference type="Gene3D" id="2.60.120.10">
    <property type="entry name" value="Jelly Rolls"/>
    <property type="match status" value="1"/>
</dbReference>
<comment type="caution">
    <text evidence="2">The sequence shown here is derived from an EMBL/GenBank/DDBJ whole genome shotgun (WGS) entry which is preliminary data.</text>
</comment>
<evidence type="ECO:0000313" key="3">
    <source>
        <dbReference type="Proteomes" id="UP000094487"/>
    </source>
</evidence>
<dbReference type="InterPro" id="IPR014710">
    <property type="entry name" value="RmlC-like_jellyroll"/>
</dbReference>
<dbReference type="SUPFAM" id="SSF51197">
    <property type="entry name" value="Clavaminate synthase-like"/>
    <property type="match status" value="1"/>
</dbReference>
<organism evidence="2 3">
    <name type="scientific">Sphingomonas turrisvirgatae</name>
    <dbReference type="NCBI Taxonomy" id="1888892"/>
    <lineage>
        <taxon>Bacteria</taxon>
        <taxon>Pseudomonadati</taxon>
        <taxon>Pseudomonadota</taxon>
        <taxon>Alphaproteobacteria</taxon>
        <taxon>Sphingomonadales</taxon>
        <taxon>Sphingomonadaceae</taxon>
        <taxon>Sphingomonas</taxon>
    </lineage>
</organism>
<dbReference type="AlphaFoldDB" id="A0A1E3LYS8"/>
<sequence length="99" mass="10970">MMAQLPFDAAPYKRTPTFCESDVPAGLLGDHSTKAGTWGVIVVEEGQLNYIIDDARRERSERILTPATAPGIVEPTIKHRVAPVGPVRFHVQFFRHSAE</sequence>
<accession>A0A1E3LYS8</accession>